<feature type="domain" description="Bacterial mobilisation" evidence="1">
    <location>
        <begin position="142"/>
        <end position="181"/>
    </location>
</feature>
<evidence type="ECO:0000259" key="1">
    <source>
        <dbReference type="Pfam" id="PF05713"/>
    </source>
</evidence>
<evidence type="ECO:0000313" key="3">
    <source>
        <dbReference type="Proteomes" id="UP000184280"/>
    </source>
</evidence>
<evidence type="ECO:0000313" key="2">
    <source>
        <dbReference type="EMBL" id="SHM06416.1"/>
    </source>
</evidence>
<reference evidence="2 3" key="1">
    <citation type="submission" date="2016-11" db="EMBL/GenBank/DDBJ databases">
        <authorList>
            <person name="Jaros S."/>
            <person name="Januszkiewicz K."/>
            <person name="Wedrychowicz H."/>
        </authorList>
    </citation>
    <scope>NUCLEOTIDE SEQUENCE [LARGE SCALE GENOMIC DNA]</scope>
    <source>
        <strain evidence="2 3">BPI-34</strain>
    </source>
</reference>
<dbReference type="InterPro" id="IPR008687">
    <property type="entry name" value="MobC"/>
</dbReference>
<organism evidence="2 3">
    <name type="scientific">Xylanibacter ruminicola</name>
    <name type="common">Prevotella ruminicola</name>
    <dbReference type="NCBI Taxonomy" id="839"/>
    <lineage>
        <taxon>Bacteria</taxon>
        <taxon>Pseudomonadati</taxon>
        <taxon>Bacteroidota</taxon>
        <taxon>Bacteroidia</taxon>
        <taxon>Bacteroidales</taxon>
        <taxon>Prevotellaceae</taxon>
        <taxon>Xylanibacter</taxon>
    </lineage>
</organism>
<dbReference type="Pfam" id="PF05713">
    <property type="entry name" value="MobC"/>
    <property type="match status" value="1"/>
</dbReference>
<gene>
    <name evidence="2" type="ORF">SAMN04488494_1236</name>
</gene>
<name>A0A1M7FR07_XYLRU</name>
<protein>
    <submittedName>
        <fullName evidence="2">Mobilisation protein (MobC)</fullName>
    </submittedName>
</protein>
<dbReference type="Proteomes" id="UP000184280">
    <property type="component" value="Unassembled WGS sequence"/>
</dbReference>
<proteinExistence type="predicted"/>
<dbReference type="AlphaFoldDB" id="A0A1M7FR07"/>
<dbReference type="EMBL" id="FRCJ01000002">
    <property type="protein sequence ID" value="SHM06416.1"/>
    <property type="molecule type" value="Genomic_DNA"/>
</dbReference>
<accession>A0A1M7FR07</accession>
<sequence length="206" mass="23207">MQRLRRWTSIDFNYGRPLSAALTNLQSGECPTGQTAPSLMGLQVVRLLPQNATCQTFGWGGKSVRNSQTITETMKDSGNKDRIVRLRVSGAERDMFEAKAANYGGISAMIRDAVAHYDDTLMKRRIESMNLLYPLISRHEADLNRIGNNLNQVAHYCNVLAENSEYEMRYVTTAIEPVLHQLLSLNSDIAATEHKIFTRIFSEKPV</sequence>